<evidence type="ECO:0000313" key="7">
    <source>
        <dbReference type="Proteomes" id="UP000590623"/>
    </source>
</evidence>
<sequence length="212" mass="25061">QRTSEYQRMEWLQEKHTLTQHITEYEEKYNQMKNKLCRAAVAQKKACCLSSFLNDQPRKTLNDNKQRRMREKIELLEAKMEELEKENQVLNRQNVSSEEYAHLQKRLKDLQRRHNEFRRIILNPDIPSLNPAAVMPLSALPSGPAASFSFLQEEQHQRELALLGKRLEELETRQRKQLEDLGPCRERVMVGYRDLARNKITGEDEAQSEDSK</sequence>
<feature type="non-terminal residue" evidence="6">
    <location>
        <position position="212"/>
    </location>
</feature>
<dbReference type="AlphaFoldDB" id="A0A7L2JZV9"/>
<evidence type="ECO:0000256" key="3">
    <source>
        <dbReference type="ARBA" id="ARBA00023054"/>
    </source>
</evidence>
<comment type="subcellular location">
    <subcellularLocation>
        <location evidence="1">Cytoplasm</location>
        <location evidence="1">Cytoskeleton</location>
        <location evidence="1">Microtubule organizing center</location>
        <location evidence="1">Centrosome</location>
    </subcellularLocation>
</comment>
<comment type="caution">
    <text evidence="6">The sequence shown here is derived from an EMBL/GenBank/DDBJ whole genome shotgun (WGS) entry which is preliminary data.</text>
</comment>
<dbReference type="GO" id="GO:0005814">
    <property type="term" value="C:centriole"/>
    <property type="evidence" value="ECO:0007669"/>
    <property type="project" value="TreeGrafter"/>
</dbReference>
<protein>
    <submittedName>
        <fullName evidence="6">CEP83 protein</fullName>
    </submittedName>
</protein>
<dbReference type="OrthoDB" id="311279at2759"/>
<dbReference type="EMBL" id="VWYM01026891">
    <property type="protein sequence ID" value="NXR29198.1"/>
    <property type="molecule type" value="Genomic_DNA"/>
</dbReference>
<evidence type="ECO:0000256" key="5">
    <source>
        <dbReference type="SAM" id="Coils"/>
    </source>
</evidence>
<gene>
    <name evidence="6" type="primary">Cep83</name>
    <name evidence="6" type="ORF">CINMEX_R14503</name>
</gene>
<feature type="non-terminal residue" evidence="6">
    <location>
        <position position="1"/>
    </location>
</feature>
<dbReference type="InterPro" id="IPR052116">
    <property type="entry name" value="Centro_Cilium_Assembly"/>
</dbReference>
<dbReference type="Proteomes" id="UP000590623">
    <property type="component" value="Unassembled WGS sequence"/>
</dbReference>
<keyword evidence="7" id="KW-1185">Reference proteome</keyword>
<reference evidence="6 7" key="1">
    <citation type="submission" date="2019-09" db="EMBL/GenBank/DDBJ databases">
        <title>Bird 10,000 Genomes (B10K) Project - Family phase.</title>
        <authorList>
            <person name="Zhang G."/>
        </authorList>
    </citation>
    <scope>NUCLEOTIDE SEQUENCE [LARGE SCALE GENOMIC DNA]</scope>
    <source>
        <strain evidence="6">B10K-DU-001-77</strain>
        <tissue evidence="6">Muscle</tissue>
    </source>
</reference>
<dbReference type="GO" id="GO:0005813">
    <property type="term" value="C:centrosome"/>
    <property type="evidence" value="ECO:0007669"/>
    <property type="project" value="UniProtKB-SubCell"/>
</dbReference>
<dbReference type="PANTHER" id="PTHR23170:SF2">
    <property type="entry name" value="CENTROSOMAL PROTEIN OF 83 KDA"/>
    <property type="match status" value="1"/>
</dbReference>
<feature type="coiled-coil region" evidence="5">
    <location>
        <begin position="62"/>
        <end position="120"/>
    </location>
</feature>
<dbReference type="PANTHER" id="PTHR23170">
    <property type="entry name" value="NY-REN-58 ANTIGEN"/>
    <property type="match status" value="1"/>
</dbReference>
<dbReference type="GO" id="GO:0005794">
    <property type="term" value="C:Golgi apparatus"/>
    <property type="evidence" value="ECO:0007669"/>
    <property type="project" value="TreeGrafter"/>
</dbReference>
<name>A0A7L2JZV9_CINMU</name>
<organism evidence="6 7">
    <name type="scientific">Cinclus mexicanus</name>
    <name type="common">American dipper</name>
    <dbReference type="NCBI Taxonomy" id="161649"/>
    <lineage>
        <taxon>Eukaryota</taxon>
        <taxon>Metazoa</taxon>
        <taxon>Chordata</taxon>
        <taxon>Craniata</taxon>
        <taxon>Vertebrata</taxon>
        <taxon>Euteleostomi</taxon>
        <taxon>Archelosauria</taxon>
        <taxon>Archosauria</taxon>
        <taxon>Dinosauria</taxon>
        <taxon>Saurischia</taxon>
        <taxon>Theropoda</taxon>
        <taxon>Coelurosauria</taxon>
        <taxon>Aves</taxon>
        <taxon>Neognathae</taxon>
        <taxon>Neoaves</taxon>
        <taxon>Telluraves</taxon>
        <taxon>Australaves</taxon>
        <taxon>Passeriformes</taxon>
        <taxon>Cinclidae</taxon>
        <taxon>Cinclus</taxon>
    </lineage>
</organism>
<dbReference type="GO" id="GO:0051660">
    <property type="term" value="P:establishment of centrosome localization"/>
    <property type="evidence" value="ECO:0007669"/>
    <property type="project" value="TreeGrafter"/>
</dbReference>
<evidence type="ECO:0000256" key="1">
    <source>
        <dbReference type="ARBA" id="ARBA00004300"/>
    </source>
</evidence>
<evidence type="ECO:0000256" key="4">
    <source>
        <dbReference type="ARBA" id="ARBA00023212"/>
    </source>
</evidence>
<keyword evidence="2" id="KW-0963">Cytoplasm</keyword>
<evidence type="ECO:0000256" key="2">
    <source>
        <dbReference type="ARBA" id="ARBA00022490"/>
    </source>
</evidence>
<dbReference type="GO" id="GO:0097539">
    <property type="term" value="C:ciliary transition fiber"/>
    <property type="evidence" value="ECO:0007669"/>
    <property type="project" value="TreeGrafter"/>
</dbReference>
<evidence type="ECO:0000313" key="6">
    <source>
        <dbReference type="EMBL" id="NXR29198.1"/>
    </source>
</evidence>
<keyword evidence="4" id="KW-0206">Cytoskeleton</keyword>
<proteinExistence type="predicted"/>
<accession>A0A7L2JZV9</accession>
<dbReference type="GO" id="GO:0060271">
    <property type="term" value="P:cilium assembly"/>
    <property type="evidence" value="ECO:0007669"/>
    <property type="project" value="TreeGrafter"/>
</dbReference>
<keyword evidence="3 5" id="KW-0175">Coiled coil</keyword>